<evidence type="ECO:0000313" key="3">
    <source>
        <dbReference type="Proteomes" id="UP000242915"/>
    </source>
</evidence>
<evidence type="ECO:0000313" key="2">
    <source>
        <dbReference type="EMBL" id="SNS24031.1"/>
    </source>
</evidence>
<dbReference type="Pfam" id="PF13649">
    <property type="entry name" value="Methyltransf_25"/>
    <property type="match status" value="1"/>
</dbReference>
<dbReference type="Gene3D" id="3.40.50.150">
    <property type="entry name" value="Vaccinia Virus protein VP39"/>
    <property type="match status" value="1"/>
</dbReference>
<dbReference type="EMBL" id="FZOG01000002">
    <property type="protein sequence ID" value="SNS24031.1"/>
    <property type="molecule type" value="Genomic_DNA"/>
</dbReference>
<dbReference type="SUPFAM" id="SSF53335">
    <property type="entry name" value="S-adenosyl-L-methionine-dependent methyltransferases"/>
    <property type="match status" value="1"/>
</dbReference>
<sequence length="228" mass="26246">MSKNPPIELEFSGKYDREHANMYLNKHKTGLSRRLSHWREVQIARAALKMAGDPNLVLDLPSGAGRFWPMLCEQPNRMILAADNSQDMLDAGMSGQAPEVTARVKPFQTSAFAIDLGENAVDCIFSMRLMHHIGKADHRQAMLKEFRRVTRDTLVISLWVDGNYKAWKRKRSEARRPAAQRDPLLQNRFVIPRETIESEFKQAGFKIVGHKDFIPGYALWRIYVLRKL</sequence>
<gene>
    <name evidence="2" type="ORF">SAMN05216255_1918</name>
</gene>
<proteinExistence type="predicted"/>
<reference evidence="3" key="1">
    <citation type="submission" date="2017-06" db="EMBL/GenBank/DDBJ databases">
        <authorList>
            <person name="Varghese N."/>
            <person name="Submissions S."/>
        </authorList>
    </citation>
    <scope>NUCLEOTIDE SEQUENCE [LARGE SCALE GENOMIC DNA]</scope>
    <source>
        <strain evidence="3">CIP 108523</strain>
    </source>
</reference>
<dbReference type="GO" id="GO:0032259">
    <property type="term" value="P:methylation"/>
    <property type="evidence" value="ECO:0007669"/>
    <property type="project" value="UniProtKB-KW"/>
</dbReference>
<name>A0A239CWK2_9PSED</name>
<accession>A0A239CWK2</accession>
<protein>
    <submittedName>
        <fullName evidence="2">Ubiquinone/menaquinone biosynthesis C-methylase UbiE</fullName>
    </submittedName>
</protein>
<evidence type="ECO:0000259" key="1">
    <source>
        <dbReference type="Pfam" id="PF13649"/>
    </source>
</evidence>
<keyword evidence="2" id="KW-0830">Ubiquinone</keyword>
<organism evidence="2 3">
    <name type="scientific">Pseudomonas segetis</name>
    <dbReference type="NCBI Taxonomy" id="298908"/>
    <lineage>
        <taxon>Bacteria</taxon>
        <taxon>Pseudomonadati</taxon>
        <taxon>Pseudomonadota</taxon>
        <taxon>Gammaproteobacteria</taxon>
        <taxon>Pseudomonadales</taxon>
        <taxon>Pseudomonadaceae</taxon>
        <taxon>Pseudomonas</taxon>
    </lineage>
</organism>
<dbReference type="InterPro" id="IPR041698">
    <property type="entry name" value="Methyltransf_25"/>
</dbReference>
<dbReference type="AlphaFoldDB" id="A0A239CWK2"/>
<dbReference type="Proteomes" id="UP000242915">
    <property type="component" value="Unassembled WGS sequence"/>
</dbReference>
<keyword evidence="3" id="KW-1185">Reference proteome</keyword>
<dbReference type="InterPro" id="IPR029063">
    <property type="entry name" value="SAM-dependent_MTases_sf"/>
</dbReference>
<keyword evidence="2" id="KW-0489">Methyltransferase</keyword>
<dbReference type="GO" id="GO:0008168">
    <property type="term" value="F:methyltransferase activity"/>
    <property type="evidence" value="ECO:0007669"/>
    <property type="project" value="UniProtKB-KW"/>
</dbReference>
<keyword evidence="2" id="KW-0808">Transferase</keyword>
<dbReference type="RefSeq" id="WP_089359581.1">
    <property type="nucleotide sequence ID" value="NZ_FZOG01000002.1"/>
</dbReference>
<feature type="domain" description="Methyltransferase" evidence="1">
    <location>
        <begin position="57"/>
        <end position="151"/>
    </location>
</feature>